<evidence type="ECO:0000313" key="3">
    <source>
        <dbReference type="Proteomes" id="UP001223214"/>
    </source>
</evidence>
<keyword evidence="3" id="KW-1185">Reference proteome</keyword>
<proteinExistence type="predicted"/>
<comment type="caution">
    <text evidence="2">The sequence shown here is derived from an EMBL/GenBank/DDBJ whole genome shotgun (WGS) entry which is preliminary data.</text>
</comment>
<evidence type="ECO:0000256" key="1">
    <source>
        <dbReference type="SAM" id="Coils"/>
    </source>
</evidence>
<feature type="coiled-coil region" evidence="1">
    <location>
        <begin position="30"/>
        <end position="57"/>
    </location>
</feature>
<protein>
    <submittedName>
        <fullName evidence="2">Uncharacterized protein</fullName>
    </submittedName>
</protein>
<keyword evidence="1" id="KW-0175">Coiled coil</keyword>
<dbReference type="RefSeq" id="WP_285149548.1">
    <property type="nucleotide sequence ID" value="NZ_JASSOM010000056.1"/>
</dbReference>
<organism evidence="2 3">
    <name type="scientific">Lelliottia wanjuensis</name>
    <dbReference type="NCBI Taxonomy" id="3050585"/>
    <lineage>
        <taxon>Bacteria</taxon>
        <taxon>Pseudomonadati</taxon>
        <taxon>Pseudomonadota</taxon>
        <taxon>Gammaproteobacteria</taxon>
        <taxon>Enterobacterales</taxon>
        <taxon>Enterobacteriaceae</taxon>
        <taxon>Lelliottia</taxon>
    </lineage>
</organism>
<gene>
    <name evidence="2" type="ORF">QQF32_13230</name>
</gene>
<name>A0AAP4FUX3_9ENTR</name>
<accession>A0AAP4FUX3</accession>
<sequence length="60" mass="6744">MKEPKIVAEGLTNEQIYAWMKDKAQKASALRAALAEKQQIEQVLVEIESRIDQLTSEASI</sequence>
<dbReference type="AlphaFoldDB" id="A0AAP4FUX3"/>
<evidence type="ECO:0000313" key="2">
    <source>
        <dbReference type="EMBL" id="MDK9364160.1"/>
    </source>
</evidence>
<dbReference type="EMBL" id="JASSOM010000056">
    <property type="protein sequence ID" value="MDK9364160.1"/>
    <property type="molecule type" value="Genomic_DNA"/>
</dbReference>
<reference evidence="2 3" key="1">
    <citation type="submission" date="2023-06" db="EMBL/GenBank/DDBJ databases">
        <title>Identification and characterization of antibiotic-resistant Gram-negative bacteria.</title>
        <authorList>
            <person name="Cho G.-S."/>
            <person name="Lee J."/>
            <person name="Tai E."/>
            <person name="Jeong S."/>
            <person name="Kim I."/>
            <person name="Kim B.-E."/>
            <person name="Jeong M.-I."/>
            <person name="Oh K.-K."/>
            <person name="Franz C.M.A.P."/>
        </authorList>
    </citation>
    <scope>NUCLEOTIDE SEQUENCE [LARGE SCALE GENOMIC DNA]</scope>
    <source>
        <strain evidence="2 3">V106_12</strain>
    </source>
</reference>
<dbReference type="Proteomes" id="UP001223214">
    <property type="component" value="Unassembled WGS sequence"/>
</dbReference>